<dbReference type="SMART" id="SM00575">
    <property type="entry name" value="ZnF_PMZ"/>
    <property type="match status" value="1"/>
</dbReference>
<sequence>MLEWVREWIMTRLSDLGDRARKKWQDKKIYPKIKKVVEKNMDKAVDCIPIKYDDMHYEISCYDCARYVVNLQNKTCTCRKWDLTSIPCKHGVSAICCQNLDPEDFVNPCYSVAVFIEVYKHAILPVNSPKLLEKTGMIPPLPPNFGRGARRPPRAWRLEPDKPSNIGKKRTRSHQNPIIKLKRQPYKVKAR</sequence>
<evidence type="ECO:0000256" key="4">
    <source>
        <dbReference type="PROSITE-ProRule" id="PRU00325"/>
    </source>
</evidence>
<dbReference type="EMBL" id="JACGWM010000006">
    <property type="protein sequence ID" value="KAL0368435.1"/>
    <property type="molecule type" value="Genomic_DNA"/>
</dbReference>
<dbReference type="PROSITE" id="PS50966">
    <property type="entry name" value="ZF_SWIM"/>
    <property type="match status" value="1"/>
</dbReference>
<evidence type="ECO:0000256" key="1">
    <source>
        <dbReference type="ARBA" id="ARBA00022723"/>
    </source>
</evidence>
<dbReference type="InterPro" id="IPR007527">
    <property type="entry name" value="Znf_SWIM"/>
</dbReference>
<dbReference type="AlphaFoldDB" id="A0AAW2QKI6"/>
<dbReference type="GO" id="GO:0008270">
    <property type="term" value="F:zinc ion binding"/>
    <property type="evidence" value="ECO:0007669"/>
    <property type="project" value="UniProtKB-KW"/>
</dbReference>
<feature type="domain" description="SWIM-type" evidence="6">
    <location>
        <begin position="67"/>
        <end position="99"/>
    </location>
</feature>
<evidence type="ECO:0000313" key="7">
    <source>
        <dbReference type="EMBL" id="KAL0368435.1"/>
    </source>
</evidence>
<reference evidence="7" key="2">
    <citation type="journal article" date="2024" name="Plant">
        <title>Genomic evolution and insights into agronomic trait innovations of Sesamum species.</title>
        <authorList>
            <person name="Miao H."/>
            <person name="Wang L."/>
            <person name="Qu L."/>
            <person name="Liu H."/>
            <person name="Sun Y."/>
            <person name="Le M."/>
            <person name="Wang Q."/>
            <person name="Wei S."/>
            <person name="Zheng Y."/>
            <person name="Lin W."/>
            <person name="Duan Y."/>
            <person name="Cao H."/>
            <person name="Xiong S."/>
            <person name="Wang X."/>
            <person name="Wei L."/>
            <person name="Li C."/>
            <person name="Ma Q."/>
            <person name="Ju M."/>
            <person name="Zhao R."/>
            <person name="Li G."/>
            <person name="Mu C."/>
            <person name="Tian Q."/>
            <person name="Mei H."/>
            <person name="Zhang T."/>
            <person name="Gao T."/>
            <person name="Zhang H."/>
        </authorList>
    </citation>
    <scope>NUCLEOTIDE SEQUENCE</scope>
    <source>
        <strain evidence="7">KEN8</strain>
    </source>
</reference>
<keyword evidence="2 4" id="KW-0863">Zinc-finger</keyword>
<keyword evidence="1" id="KW-0479">Metal-binding</keyword>
<name>A0AAW2QKI6_9LAMI</name>
<organism evidence="7">
    <name type="scientific">Sesamum calycinum</name>
    <dbReference type="NCBI Taxonomy" id="2727403"/>
    <lineage>
        <taxon>Eukaryota</taxon>
        <taxon>Viridiplantae</taxon>
        <taxon>Streptophyta</taxon>
        <taxon>Embryophyta</taxon>
        <taxon>Tracheophyta</taxon>
        <taxon>Spermatophyta</taxon>
        <taxon>Magnoliopsida</taxon>
        <taxon>eudicotyledons</taxon>
        <taxon>Gunneridae</taxon>
        <taxon>Pentapetalae</taxon>
        <taxon>asterids</taxon>
        <taxon>lamiids</taxon>
        <taxon>Lamiales</taxon>
        <taxon>Pedaliaceae</taxon>
        <taxon>Sesamum</taxon>
    </lineage>
</organism>
<evidence type="ECO:0000256" key="3">
    <source>
        <dbReference type="ARBA" id="ARBA00022833"/>
    </source>
</evidence>
<evidence type="ECO:0000259" key="6">
    <source>
        <dbReference type="PROSITE" id="PS50966"/>
    </source>
</evidence>
<dbReference type="PANTHER" id="PTHR31973:SF187">
    <property type="entry name" value="MUTATOR TRANSPOSASE MUDRA PROTEIN"/>
    <property type="match status" value="1"/>
</dbReference>
<dbReference type="InterPro" id="IPR006564">
    <property type="entry name" value="Znf_PMZ"/>
</dbReference>
<keyword evidence="3" id="KW-0862">Zinc</keyword>
<protein>
    <recommendedName>
        <fullName evidence="6">SWIM-type domain-containing protein</fullName>
    </recommendedName>
</protein>
<comment type="caution">
    <text evidence="7">The sequence shown here is derived from an EMBL/GenBank/DDBJ whole genome shotgun (WGS) entry which is preliminary data.</text>
</comment>
<feature type="region of interest" description="Disordered" evidence="5">
    <location>
        <begin position="142"/>
        <end position="177"/>
    </location>
</feature>
<gene>
    <name evidence="7" type="ORF">Scaly_1062400</name>
</gene>
<reference evidence="7" key="1">
    <citation type="submission" date="2020-06" db="EMBL/GenBank/DDBJ databases">
        <authorList>
            <person name="Li T."/>
            <person name="Hu X."/>
            <person name="Zhang T."/>
            <person name="Song X."/>
            <person name="Zhang H."/>
            <person name="Dai N."/>
            <person name="Sheng W."/>
            <person name="Hou X."/>
            <person name="Wei L."/>
        </authorList>
    </citation>
    <scope>NUCLEOTIDE SEQUENCE</scope>
    <source>
        <strain evidence="7">KEN8</strain>
        <tissue evidence="7">Leaf</tissue>
    </source>
</reference>
<dbReference type="PANTHER" id="PTHR31973">
    <property type="entry name" value="POLYPROTEIN, PUTATIVE-RELATED"/>
    <property type="match status" value="1"/>
</dbReference>
<evidence type="ECO:0000256" key="5">
    <source>
        <dbReference type="SAM" id="MobiDB-lite"/>
    </source>
</evidence>
<proteinExistence type="predicted"/>
<evidence type="ECO:0000256" key="2">
    <source>
        <dbReference type="ARBA" id="ARBA00022771"/>
    </source>
</evidence>
<dbReference type="Pfam" id="PF04434">
    <property type="entry name" value="SWIM"/>
    <property type="match status" value="1"/>
</dbReference>
<accession>A0AAW2QKI6</accession>